<evidence type="ECO:0000313" key="3">
    <source>
        <dbReference type="Proteomes" id="UP000254084"/>
    </source>
</evidence>
<gene>
    <name evidence="1" type="ORF">NCTC10692_02772</name>
    <name evidence="2" type="ORF">NCTC10860_03803</name>
</gene>
<protein>
    <submittedName>
        <fullName evidence="1">Uncharacterized protein</fullName>
    </submittedName>
</protein>
<evidence type="ECO:0000313" key="1">
    <source>
        <dbReference type="EMBL" id="SUD52295.1"/>
    </source>
</evidence>
<dbReference type="Proteomes" id="UP000254084">
    <property type="component" value="Unassembled WGS sequence"/>
</dbReference>
<accession>A0A379JUW1</accession>
<name>A0A061CX80_ECTOL</name>
<evidence type="ECO:0000313" key="4">
    <source>
        <dbReference type="Proteomes" id="UP000255303"/>
    </source>
</evidence>
<dbReference type="Proteomes" id="UP000255303">
    <property type="component" value="Unassembled WGS sequence"/>
</dbReference>
<organism evidence="1 4">
    <name type="scientific">Ectopseudomonas oleovorans</name>
    <name type="common">Pseudomonas oleovorans</name>
    <dbReference type="NCBI Taxonomy" id="301"/>
    <lineage>
        <taxon>Bacteria</taxon>
        <taxon>Pseudomonadati</taxon>
        <taxon>Pseudomonadota</taxon>
        <taxon>Gammaproteobacteria</taxon>
        <taxon>Pseudomonadales</taxon>
        <taxon>Pseudomonadaceae</taxon>
        <taxon>Ectopseudomonas</taxon>
    </lineage>
</organism>
<dbReference type="EMBL" id="UGUV01000002">
    <property type="protein sequence ID" value="SUD52295.1"/>
    <property type="molecule type" value="Genomic_DNA"/>
</dbReference>
<evidence type="ECO:0000313" key="2">
    <source>
        <dbReference type="EMBL" id="SUD61418.1"/>
    </source>
</evidence>
<sequence>MKESYLSTLLQMRPLVGFLGERAQCIWWSAALY</sequence>
<dbReference type="Pfam" id="PF26412">
    <property type="entry name" value="BrxE"/>
    <property type="match status" value="1"/>
</dbReference>
<dbReference type="EMBL" id="UGUW01000004">
    <property type="protein sequence ID" value="SUD61418.1"/>
    <property type="molecule type" value="Genomic_DNA"/>
</dbReference>
<dbReference type="InterPro" id="IPR058690">
    <property type="entry name" value="BrxE"/>
</dbReference>
<reference evidence="3 4" key="1">
    <citation type="submission" date="2018-06" db="EMBL/GenBank/DDBJ databases">
        <authorList>
            <consortium name="Pathogen Informatics"/>
            <person name="Doyle S."/>
        </authorList>
    </citation>
    <scope>NUCLEOTIDE SEQUENCE [LARGE SCALE GENOMIC DNA]</scope>
    <source>
        <strain evidence="1 4">NCTC10692</strain>
        <strain evidence="2 3">NCTC10860</strain>
    </source>
</reference>
<accession>A0A061CX80</accession>
<proteinExistence type="predicted"/>
<dbReference type="AlphaFoldDB" id="A0A061CX80"/>